<dbReference type="FunFam" id="1.10.238.10:FF:000178">
    <property type="entry name" value="Calmodulin-2 A"/>
    <property type="match status" value="1"/>
</dbReference>
<dbReference type="CDD" id="cd00051">
    <property type="entry name" value="EFh"/>
    <property type="match status" value="1"/>
</dbReference>
<dbReference type="GO" id="GO:0051017">
    <property type="term" value="P:actin filament bundle assembly"/>
    <property type="evidence" value="ECO:0007669"/>
    <property type="project" value="TreeGrafter"/>
</dbReference>
<dbReference type="GO" id="GO:0005884">
    <property type="term" value="C:actin filament"/>
    <property type="evidence" value="ECO:0007669"/>
    <property type="project" value="TreeGrafter"/>
</dbReference>
<dbReference type="InterPro" id="IPR042433">
    <property type="entry name" value="AIF1/AIF1L"/>
</dbReference>
<evidence type="ECO:0000313" key="6">
    <source>
        <dbReference type="EnsemblMetazoa" id="XP_020916259.1"/>
    </source>
</evidence>
<name>A0A913Y813_EXADI</name>
<comment type="subcellular location">
    <subcellularLocation>
        <location evidence="1">Cell projection</location>
        <location evidence="1">Ruffle membrane</location>
        <topology evidence="1">Peripheral membrane protein</topology>
        <orientation evidence="1">Cytoplasmic side</orientation>
    </subcellularLocation>
</comment>
<dbReference type="OrthoDB" id="26525at2759"/>
<dbReference type="RefSeq" id="XP_020916259.1">
    <property type="nucleotide sequence ID" value="XM_021060600.2"/>
</dbReference>
<dbReference type="InterPro" id="IPR049025">
    <property type="entry name" value="AIF-1_EF_pair"/>
</dbReference>
<dbReference type="EnsemblMetazoa" id="XM_021060600.2">
    <property type="protein sequence ID" value="XP_020916259.1"/>
    <property type="gene ID" value="LOC110253650"/>
</dbReference>
<dbReference type="PANTHER" id="PTHR10356">
    <property type="entry name" value="ALLOGRAFT INFLAMMATORY FACTOR-1"/>
    <property type="match status" value="1"/>
</dbReference>
<dbReference type="InterPro" id="IPR011992">
    <property type="entry name" value="EF-hand-dom_pair"/>
</dbReference>
<dbReference type="KEGG" id="epa:110253650"/>
<evidence type="ECO:0000256" key="1">
    <source>
        <dbReference type="ARBA" id="ARBA00004599"/>
    </source>
</evidence>
<dbReference type="PANTHER" id="PTHR10356:SF0">
    <property type="entry name" value="CALCIUM-BINDING PROTEIN B"/>
    <property type="match status" value="1"/>
</dbReference>
<keyword evidence="2" id="KW-0479">Metal-binding</keyword>
<dbReference type="PROSITE" id="PS50222">
    <property type="entry name" value="EF_HAND_2"/>
    <property type="match status" value="2"/>
</dbReference>
<dbReference type="Pfam" id="PF21008">
    <property type="entry name" value="AIF-1"/>
    <property type="match status" value="1"/>
</dbReference>
<accession>A0A913Y813</accession>
<organism evidence="6 7">
    <name type="scientific">Exaiptasia diaphana</name>
    <name type="common">Tropical sea anemone</name>
    <name type="synonym">Aiptasia pulchella</name>
    <dbReference type="NCBI Taxonomy" id="2652724"/>
    <lineage>
        <taxon>Eukaryota</taxon>
        <taxon>Metazoa</taxon>
        <taxon>Cnidaria</taxon>
        <taxon>Anthozoa</taxon>
        <taxon>Hexacorallia</taxon>
        <taxon>Actiniaria</taxon>
        <taxon>Aiptasiidae</taxon>
        <taxon>Exaiptasia</taxon>
    </lineage>
</organism>
<dbReference type="SMART" id="SM00054">
    <property type="entry name" value="EFh"/>
    <property type="match status" value="2"/>
</dbReference>
<evidence type="ECO:0000256" key="3">
    <source>
        <dbReference type="ARBA" id="ARBA00022737"/>
    </source>
</evidence>
<proteinExistence type="predicted"/>
<dbReference type="GO" id="GO:0097178">
    <property type="term" value="P:ruffle assembly"/>
    <property type="evidence" value="ECO:0007669"/>
    <property type="project" value="TreeGrafter"/>
</dbReference>
<evidence type="ECO:0000256" key="4">
    <source>
        <dbReference type="ARBA" id="ARBA00022837"/>
    </source>
</evidence>
<dbReference type="GO" id="GO:0032587">
    <property type="term" value="C:ruffle membrane"/>
    <property type="evidence" value="ECO:0007669"/>
    <property type="project" value="UniProtKB-SubCell"/>
</dbReference>
<feature type="domain" description="EF-hand" evidence="5">
    <location>
        <begin position="82"/>
        <end position="117"/>
    </location>
</feature>
<feature type="domain" description="EF-hand" evidence="5">
    <location>
        <begin position="46"/>
        <end position="81"/>
    </location>
</feature>
<dbReference type="GO" id="GO:0051015">
    <property type="term" value="F:actin filament binding"/>
    <property type="evidence" value="ECO:0007669"/>
    <property type="project" value="TreeGrafter"/>
</dbReference>
<dbReference type="GeneID" id="110253650"/>
<dbReference type="PROSITE" id="PS00018">
    <property type="entry name" value="EF_HAND_1"/>
    <property type="match status" value="1"/>
</dbReference>
<keyword evidence="3" id="KW-0677">Repeat</keyword>
<dbReference type="OMA" id="RETINYH"/>
<evidence type="ECO:0000313" key="7">
    <source>
        <dbReference type="Proteomes" id="UP000887567"/>
    </source>
</evidence>
<dbReference type="Proteomes" id="UP000887567">
    <property type="component" value="Unplaced"/>
</dbReference>
<reference evidence="6" key="1">
    <citation type="submission" date="2022-11" db="UniProtKB">
        <authorList>
            <consortium name="EnsemblMetazoa"/>
        </authorList>
    </citation>
    <scope>IDENTIFICATION</scope>
</reference>
<evidence type="ECO:0000256" key="2">
    <source>
        <dbReference type="ARBA" id="ARBA00022723"/>
    </source>
</evidence>
<keyword evidence="4" id="KW-0106">Calcium</keyword>
<dbReference type="AlphaFoldDB" id="A0A913Y813"/>
<dbReference type="Gene3D" id="1.10.238.10">
    <property type="entry name" value="EF-hand"/>
    <property type="match status" value="1"/>
</dbReference>
<keyword evidence="7" id="KW-1185">Reference proteome</keyword>
<evidence type="ECO:0000259" key="5">
    <source>
        <dbReference type="PROSITE" id="PS50222"/>
    </source>
</evidence>
<protein>
    <recommendedName>
        <fullName evidence="5">EF-hand domain-containing protein</fullName>
    </recommendedName>
</protein>
<dbReference type="GO" id="GO:0005509">
    <property type="term" value="F:calcium ion binding"/>
    <property type="evidence" value="ECO:0007669"/>
    <property type="project" value="InterPro"/>
</dbReference>
<dbReference type="SUPFAM" id="SSF47473">
    <property type="entry name" value="EF-hand"/>
    <property type="match status" value="1"/>
</dbReference>
<dbReference type="InterPro" id="IPR018247">
    <property type="entry name" value="EF_Hand_1_Ca_BS"/>
</dbReference>
<dbReference type="InterPro" id="IPR002048">
    <property type="entry name" value="EF_hand_dom"/>
</dbReference>
<sequence length="148" mass="17163">MSKNYQGGKKFGALKKQQDQDLDEINKSFISSGDYDDEEDYPDLSERLEGYKNQFMEFDEDHSGDIDIMELKRMMEKLGQAKTHLELKKMIAEVDTNNSGTIHYNEFLTMMLGKKSSILKLILMFEEKKKEKERPKGVAPKRDLSSLP</sequence>